<evidence type="ECO:0000313" key="2">
    <source>
        <dbReference type="EMBL" id="KPQ13766.1"/>
    </source>
</evidence>
<feature type="signal peptide" evidence="1">
    <location>
        <begin position="1"/>
        <end position="20"/>
    </location>
</feature>
<dbReference type="AlphaFoldDB" id="A0A0P7XDT0"/>
<sequence>MKKALVICFLSLLMALPSYSQTQEQGDARVHAFGTYGLRWQEFGIGGGVEYFFLEHFALMPSFTYHFPNIGNRTNFSFDLRYYVSEGPSQLYFMAGYSQDWENTQPGDPGVRRTFNGANMGVGAYIAIVDWVGLSTEFKFQSQNRRELGFRVGLAFPL</sequence>
<reference evidence="2 3" key="1">
    <citation type="submission" date="2015-09" db="EMBL/GenBank/DDBJ databases">
        <title>Identification and resolution of microdiversity through metagenomic sequencing of parallel consortia.</title>
        <authorList>
            <person name="Nelson W.C."/>
            <person name="Romine M.F."/>
            <person name="Lindemann S.R."/>
        </authorList>
    </citation>
    <scope>NUCLEOTIDE SEQUENCE [LARGE SCALE GENOMIC DNA]</scope>
    <source>
        <strain evidence="2">HL-49</strain>
    </source>
</reference>
<feature type="chain" id="PRO_5006145256" evidence="1">
    <location>
        <begin position="21"/>
        <end position="158"/>
    </location>
</feature>
<evidence type="ECO:0000256" key="1">
    <source>
        <dbReference type="SAM" id="SignalP"/>
    </source>
</evidence>
<protein>
    <submittedName>
        <fullName evidence="2">Outer membrane protein beta-barrel domain</fullName>
    </submittedName>
</protein>
<accession>A0A0P7XDT0</accession>
<dbReference type="STRING" id="1305737.GCA_000526355_03450"/>
<evidence type="ECO:0000313" key="3">
    <source>
        <dbReference type="Proteomes" id="UP000050421"/>
    </source>
</evidence>
<comment type="caution">
    <text evidence="2">The sequence shown here is derived from an EMBL/GenBank/DDBJ whole genome shotgun (WGS) entry which is preliminary data.</text>
</comment>
<dbReference type="Proteomes" id="UP000050421">
    <property type="component" value="Unassembled WGS sequence"/>
</dbReference>
<dbReference type="PATRIC" id="fig|1305737.6.peg.3060"/>
<proteinExistence type="predicted"/>
<dbReference type="EMBL" id="LJXT01000080">
    <property type="protein sequence ID" value="KPQ13766.1"/>
    <property type="molecule type" value="Genomic_DNA"/>
</dbReference>
<dbReference type="Gene3D" id="2.40.160.20">
    <property type="match status" value="1"/>
</dbReference>
<gene>
    <name evidence="2" type="ORF">HLUCCX10_12100</name>
</gene>
<keyword evidence="1" id="KW-0732">Signal</keyword>
<name>A0A0P7XDT0_9BACT</name>
<organism evidence="2 3">
    <name type="scientific">Algoriphagus marincola HL-49</name>
    <dbReference type="NCBI Taxonomy" id="1305737"/>
    <lineage>
        <taxon>Bacteria</taxon>
        <taxon>Pseudomonadati</taxon>
        <taxon>Bacteroidota</taxon>
        <taxon>Cytophagia</taxon>
        <taxon>Cytophagales</taxon>
        <taxon>Cyclobacteriaceae</taxon>
        <taxon>Algoriphagus</taxon>
    </lineage>
</organism>